<dbReference type="SUPFAM" id="SSF55874">
    <property type="entry name" value="ATPase domain of HSP90 chaperone/DNA topoisomerase II/histidine kinase"/>
    <property type="match status" value="1"/>
</dbReference>
<dbReference type="InterPro" id="IPR003594">
    <property type="entry name" value="HATPase_dom"/>
</dbReference>
<evidence type="ECO:0000256" key="4">
    <source>
        <dbReference type="ARBA" id="ARBA00022679"/>
    </source>
</evidence>
<evidence type="ECO:0000256" key="7">
    <source>
        <dbReference type="ARBA" id="ARBA00022840"/>
    </source>
</evidence>
<keyword evidence="6 10" id="KW-0418">Kinase</keyword>
<dbReference type="CDD" id="cd00075">
    <property type="entry name" value="HATPase"/>
    <property type="match status" value="1"/>
</dbReference>
<evidence type="ECO:0000313" key="10">
    <source>
        <dbReference type="EMBL" id="MBK8522730.1"/>
    </source>
</evidence>
<dbReference type="EC" id="2.7.13.3" evidence="2"/>
<evidence type="ECO:0000313" key="11">
    <source>
        <dbReference type="Proteomes" id="UP000886689"/>
    </source>
</evidence>
<dbReference type="Gene3D" id="3.30.565.10">
    <property type="entry name" value="Histidine kinase-like ATPase, C-terminal domain"/>
    <property type="match status" value="1"/>
</dbReference>
<keyword evidence="8" id="KW-0902">Two-component regulatory system</keyword>
<accession>A0A9D7JXT6</accession>
<dbReference type="SMART" id="SM00388">
    <property type="entry name" value="HisKA"/>
    <property type="match status" value="1"/>
</dbReference>
<dbReference type="CDD" id="cd00082">
    <property type="entry name" value="HisKA"/>
    <property type="match status" value="1"/>
</dbReference>
<evidence type="ECO:0000256" key="2">
    <source>
        <dbReference type="ARBA" id="ARBA00012438"/>
    </source>
</evidence>
<proteinExistence type="predicted"/>
<keyword evidence="5" id="KW-0547">Nucleotide-binding</keyword>
<evidence type="ECO:0000256" key="3">
    <source>
        <dbReference type="ARBA" id="ARBA00022553"/>
    </source>
</evidence>
<dbReference type="SUPFAM" id="SSF47384">
    <property type="entry name" value="Homodimeric domain of signal transducing histidine kinase"/>
    <property type="match status" value="1"/>
</dbReference>
<dbReference type="InterPro" id="IPR036890">
    <property type="entry name" value="HATPase_C_sf"/>
</dbReference>
<dbReference type="InterPro" id="IPR036097">
    <property type="entry name" value="HisK_dim/P_sf"/>
</dbReference>
<keyword evidence="3" id="KW-0597">Phosphoprotein</keyword>
<name>A0A9D7JXT6_9PROT</name>
<dbReference type="GO" id="GO:0005524">
    <property type="term" value="F:ATP binding"/>
    <property type="evidence" value="ECO:0007669"/>
    <property type="project" value="UniProtKB-KW"/>
</dbReference>
<dbReference type="InterPro" id="IPR004358">
    <property type="entry name" value="Sig_transdc_His_kin-like_C"/>
</dbReference>
<dbReference type="PANTHER" id="PTHR42878:SF7">
    <property type="entry name" value="SENSOR HISTIDINE KINASE GLRK"/>
    <property type="match status" value="1"/>
</dbReference>
<evidence type="ECO:0000256" key="8">
    <source>
        <dbReference type="ARBA" id="ARBA00023012"/>
    </source>
</evidence>
<dbReference type="GO" id="GO:0000155">
    <property type="term" value="F:phosphorelay sensor kinase activity"/>
    <property type="evidence" value="ECO:0007669"/>
    <property type="project" value="InterPro"/>
</dbReference>
<gene>
    <name evidence="10" type="ORF">IPL58_00485</name>
</gene>
<dbReference type="Pfam" id="PF02518">
    <property type="entry name" value="HATPase_c"/>
    <property type="match status" value="1"/>
</dbReference>
<dbReference type="EMBL" id="JADJUC010000001">
    <property type="protein sequence ID" value="MBK8522730.1"/>
    <property type="molecule type" value="Genomic_DNA"/>
</dbReference>
<dbReference type="PANTHER" id="PTHR42878">
    <property type="entry name" value="TWO-COMPONENT HISTIDINE KINASE"/>
    <property type="match status" value="1"/>
</dbReference>
<dbReference type="PRINTS" id="PR00344">
    <property type="entry name" value="BCTRLSENSOR"/>
</dbReference>
<protein>
    <recommendedName>
        <fullName evidence="2">histidine kinase</fullName>
        <ecNumber evidence="2">2.7.13.3</ecNumber>
    </recommendedName>
</protein>
<evidence type="ECO:0000256" key="1">
    <source>
        <dbReference type="ARBA" id="ARBA00000085"/>
    </source>
</evidence>
<keyword evidence="7" id="KW-0067">ATP-binding</keyword>
<dbReference type="Gene3D" id="1.10.287.130">
    <property type="match status" value="1"/>
</dbReference>
<dbReference type="InterPro" id="IPR003661">
    <property type="entry name" value="HisK_dim/P_dom"/>
</dbReference>
<sequence>MSNNPNAEFCRVLVLRLAELEADRARVLRHVSHELKTPLAALREGVALLREEVLGPLTSEQREVASILEHNTHALQRQIEELLNYHATVLDVARVQRRSVVMRSLLEAVVAEQRLQLQARDLRVVIDGGGEATQLDPDRMRVALGNLLSNAIAFSPIGGKIELAASVRDNLLVIDCIDQGPGVAEADAERIFDPFVQGSRRPAVSQQGSGVGLSIVYEVAVAQGGRVCLVPSAQGAHFRMELPHEQ</sequence>
<dbReference type="GO" id="GO:0000156">
    <property type="term" value="F:phosphorelay response regulator activity"/>
    <property type="evidence" value="ECO:0007669"/>
    <property type="project" value="TreeGrafter"/>
</dbReference>
<dbReference type="PROSITE" id="PS50109">
    <property type="entry name" value="HIS_KIN"/>
    <property type="match status" value="1"/>
</dbReference>
<comment type="caution">
    <text evidence="10">The sequence shown here is derived from an EMBL/GenBank/DDBJ whole genome shotgun (WGS) entry which is preliminary data.</text>
</comment>
<dbReference type="InterPro" id="IPR005467">
    <property type="entry name" value="His_kinase_dom"/>
</dbReference>
<keyword evidence="4" id="KW-0808">Transferase</keyword>
<evidence type="ECO:0000259" key="9">
    <source>
        <dbReference type="PROSITE" id="PS50109"/>
    </source>
</evidence>
<dbReference type="AlphaFoldDB" id="A0A9D7JXT6"/>
<dbReference type="SMART" id="SM00387">
    <property type="entry name" value="HATPase_c"/>
    <property type="match status" value="1"/>
</dbReference>
<dbReference type="InterPro" id="IPR050351">
    <property type="entry name" value="BphY/WalK/GraS-like"/>
</dbReference>
<feature type="domain" description="Histidine kinase" evidence="9">
    <location>
        <begin position="30"/>
        <end position="246"/>
    </location>
</feature>
<reference evidence="10" key="1">
    <citation type="submission" date="2020-10" db="EMBL/GenBank/DDBJ databases">
        <title>Connecting structure to function with the recovery of over 1000 high-quality activated sludge metagenome-assembled genomes encoding full-length rRNA genes using long-read sequencing.</title>
        <authorList>
            <person name="Singleton C.M."/>
            <person name="Petriglieri F."/>
            <person name="Kristensen J.M."/>
            <person name="Kirkegaard R.H."/>
            <person name="Michaelsen T.Y."/>
            <person name="Andersen M.H."/>
            <person name="Karst S.M."/>
            <person name="Dueholm M.S."/>
            <person name="Nielsen P.H."/>
            <person name="Albertsen M."/>
        </authorList>
    </citation>
    <scope>NUCLEOTIDE SEQUENCE</scope>
    <source>
        <strain evidence="10">Hirt_18-Q3-R61-65_BATAC.395</strain>
    </source>
</reference>
<dbReference type="Proteomes" id="UP000886689">
    <property type="component" value="Unassembled WGS sequence"/>
</dbReference>
<evidence type="ECO:0000256" key="5">
    <source>
        <dbReference type="ARBA" id="ARBA00022741"/>
    </source>
</evidence>
<comment type="catalytic activity">
    <reaction evidence="1">
        <text>ATP + protein L-histidine = ADP + protein N-phospho-L-histidine.</text>
        <dbReference type="EC" id="2.7.13.3"/>
    </reaction>
</comment>
<dbReference type="GO" id="GO:0007234">
    <property type="term" value="P:osmosensory signaling via phosphorelay pathway"/>
    <property type="evidence" value="ECO:0007669"/>
    <property type="project" value="TreeGrafter"/>
</dbReference>
<dbReference type="GO" id="GO:0030295">
    <property type="term" value="F:protein kinase activator activity"/>
    <property type="evidence" value="ECO:0007669"/>
    <property type="project" value="TreeGrafter"/>
</dbReference>
<evidence type="ECO:0000256" key="6">
    <source>
        <dbReference type="ARBA" id="ARBA00022777"/>
    </source>
</evidence>
<dbReference type="Pfam" id="PF00512">
    <property type="entry name" value="HisKA"/>
    <property type="match status" value="1"/>
</dbReference>
<organism evidence="10 11">
    <name type="scientific">Candidatus Proximibacter danicus</name>
    <dbReference type="NCBI Taxonomy" id="2954365"/>
    <lineage>
        <taxon>Bacteria</taxon>
        <taxon>Pseudomonadati</taxon>
        <taxon>Pseudomonadota</taxon>
        <taxon>Betaproteobacteria</taxon>
        <taxon>Candidatus Proximibacter</taxon>
    </lineage>
</organism>